<dbReference type="Proteomes" id="UP000272464">
    <property type="component" value="Unassembled WGS sequence"/>
</dbReference>
<name>A0A3S1B5F0_9BACL</name>
<dbReference type="AlphaFoldDB" id="A0A3S1B5F0"/>
<gene>
    <name evidence="1" type="ORF">EJP77_18685</name>
</gene>
<keyword evidence="2" id="KW-1185">Reference proteome</keyword>
<protein>
    <submittedName>
        <fullName evidence="1">Uncharacterized protein</fullName>
    </submittedName>
</protein>
<proteinExistence type="predicted"/>
<dbReference type="RefSeq" id="WP_127200782.1">
    <property type="nucleotide sequence ID" value="NZ_RZNX01000012.1"/>
</dbReference>
<comment type="caution">
    <text evidence="1">The sequence shown here is derived from an EMBL/GenBank/DDBJ whole genome shotgun (WGS) entry which is preliminary data.</text>
</comment>
<organism evidence="1 2">
    <name type="scientific">Paenibacillus zeisoli</name>
    <dbReference type="NCBI Taxonomy" id="2496267"/>
    <lineage>
        <taxon>Bacteria</taxon>
        <taxon>Bacillati</taxon>
        <taxon>Bacillota</taxon>
        <taxon>Bacilli</taxon>
        <taxon>Bacillales</taxon>
        <taxon>Paenibacillaceae</taxon>
        <taxon>Paenibacillus</taxon>
    </lineage>
</organism>
<evidence type="ECO:0000313" key="2">
    <source>
        <dbReference type="Proteomes" id="UP000272464"/>
    </source>
</evidence>
<sequence>MEVIDEADSEPKLTPWESEGISKKAFTTDNTIFVHRAIRPSVRQKDFGEVKAAGQPCTG</sequence>
<dbReference type="OrthoDB" id="9776650at2"/>
<accession>A0A3S1B5F0</accession>
<dbReference type="EMBL" id="RZNX01000012">
    <property type="protein sequence ID" value="RUT28043.1"/>
    <property type="molecule type" value="Genomic_DNA"/>
</dbReference>
<evidence type="ECO:0000313" key="1">
    <source>
        <dbReference type="EMBL" id="RUT28043.1"/>
    </source>
</evidence>
<reference evidence="1 2" key="1">
    <citation type="submission" date="2018-12" db="EMBL/GenBank/DDBJ databases">
        <authorList>
            <person name="Sun L."/>
            <person name="Chen Z."/>
        </authorList>
    </citation>
    <scope>NUCLEOTIDE SEQUENCE [LARGE SCALE GENOMIC DNA]</scope>
    <source>
        <strain evidence="1 2">3-5-3</strain>
    </source>
</reference>